<keyword evidence="3" id="KW-1185">Reference proteome</keyword>
<evidence type="ECO:0000256" key="1">
    <source>
        <dbReference type="SAM" id="Phobius"/>
    </source>
</evidence>
<evidence type="ECO:0000313" key="3">
    <source>
        <dbReference type="Proteomes" id="UP001157946"/>
    </source>
</evidence>
<protein>
    <submittedName>
        <fullName evidence="2">ABC-2 type transport system permease protein</fullName>
    </submittedName>
</protein>
<dbReference type="AlphaFoldDB" id="A0AA45WPW0"/>
<dbReference type="EMBL" id="FXTU01000004">
    <property type="protein sequence ID" value="SMP22668.1"/>
    <property type="molecule type" value="Genomic_DNA"/>
</dbReference>
<feature type="transmembrane region" description="Helical" evidence="1">
    <location>
        <begin position="123"/>
        <end position="142"/>
    </location>
</feature>
<feature type="transmembrane region" description="Helical" evidence="1">
    <location>
        <begin position="91"/>
        <end position="117"/>
    </location>
</feature>
<name>A0AA45WPW0_9BACL</name>
<accession>A0AA45WPW0</accession>
<dbReference type="Proteomes" id="UP001157946">
    <property type="component" value="Unassembled WGS sequence"/>
</dbReference>
<feature type="transmembrane region" description="Helical" evidence="1">
    <location>
        <begin position="193"/>
        <end position="216"/>
    </location>
</feature>
<keyword evidence="1" id="KW-0472">Membrane</keyword>
<gene>
    <name evidence="2" type="ORF">SAMN06265361_10488</name>
</gene>
<proteinExistence type="predicted"/>
<sequence length="221" mass="24746">MFRGFKSIFILVVFIGFSYFIADVVGENLNDLSSDGLSQIEMGSPYAAGLRFLVIGLGFLFVCLLSHDIVNKEIETQTIRFLVTKSSRSSIILGKYLGTVFFWSTILCLSYIPIAFVSKTIDIHLLGSLVCFVSFVISWTILLSTIIYRSSYTLLIGIIASILYPVVGVLSLAKNGVIWDVLRYLTPYHYLLLKGYWGLLPLLISLLLVFVATIIFSRKDL</sequence>
<feature type="transmembrane region" description="Helical" evidence="1">
    <location>
        <begin position="154"/>
        <end position="173"/>
    </location>
</feature>
<keyword evidence="1" id="KW-0812">Transmembrane</keyword>
<keyword evidence="1" id="KW-1133">Transmembrane helix</keyword>
<evidence type="ECO:0000313" key="2">
    <source>
        <dbReference type="EMBL" id="SMP22668.1"/>
    </source>
</evidence>
<comment type="caution">
    <text evidence="2">The sequence shown here is derived from an EMBL/GenBank/DDBJ whole genome shotgun (WGS) entry which is preliminary data.</text>
</comment>
<organism evidence="2 3">
    <name type="scientific">Laceyella tengchongensis</name>
    <dbReference type="NCBI Taxonomy" id="574699"/>
    <lineage>
        <taxon>Bacteria</taxon>
        <taxon>Bacillati</taxon>
        <taxon>Bacillota</taxon>
        <taxon>Bacilli</taxon>
        <taxon>Bacillales</taxon>
        <taxon>Thermoactinomycetaceae</taxon>
        <taxon>Laceyella</taxon>
    </lineage>
</organism>
<reference evidence="2" key="1">
    <citation type="submission" date="2017-05" db="EMBL/GenBank/DDBJ databases">
        <authorList>
            <person name="Varghese N."/>
            <person name="Submissions S."/>
        </authorList>
    </citation>
    <scope>NUCLEOTIDE SEQUENCE</scope>
    <source>
        <strain evidence="2">DSM 45262</strain>
    </source>
</reference>
<feature type="transmembrane region" description="Helical" evidence="1">
    <location>
        <begin position="46"/>
        <end position="70"/>
    </location>
</feature>